<dbReference type="AlphaFoldDB" id="A0A2W5T3V6"/>
<dbReference type="EMBL" id="QFQP01000030">
    <property type="protein sequence ID" value="PZR07543.1"/>
    <property type="molecule type" value="Genomic_DNA"/>
</dbReference>
<dbReference type="InterPro" id="IPR050176">
    <property type="entry name" value="LTTR"/>
</dbReference>
<evidence type="ECO:0000256" key="1">
    <source>
        <dbReference type="ARBA" id="ARBA00009437"/>
    </source>
</evidence>
<evidence type="ECO:0000256" key="4">
    <source>
        <dbReference type="ARBA" id="ARBA00023163"/>
    </source>
</evidence>
<dbReference type="InterPro" id="IPR000847">
    <property type="entry name" value="LysR_HTH_N"/>
</dbReference>
<dbReference type="Proteomes" id="UP000249061">
    <property type="component" value="Unassembled WGS sequence"/>
</dbReference>
<evidence type="ECO:0000256" key="3">
    <source>
        <dbReference type="ARBA" id="ARBA00023125"/>
    </source>
</evidence>
<dbReference type="Pfam" id="PF03466">
    <property type="entry name" value="LysR_substrate"/>
    <property type="match status" value="1"/>
</dbReference>
<dbReference type="SUPFAM" id="SSF46785">
    <property type="entry name" value="Winged helix' DNA-binding domain"/>
    <property type="match status" value="1"/>
</dbReference>
<keyword evidence="4" id="KW-0804">Transcription</keyword>
<comment type="caution">
    <text evidence="6">The sequence shown here is derived from an EMBL/GenBank/DDBJ whole genome shotgun (WGS) entry which is preliminary data.</text>
</comment>
<name>A0A2W5T3V6_9BACT</name>
<dbReference type="Pfam" id="PF00126">
    <property type="entry name" value="HTH_1"/>
    <property type="match status" value="1"/>
</dbReference>
<protein>
    <submittedName>
        <fullName evidence="6">LysR family transcriptional regulator</fullName>
    </submittedName>
</protein>
<feature type="domain" description="HTH lysR-type" evidence="5">
    <location>
        <begin position="3"/>
        <end position="59"/>
    </location>
</feature>
<evidence type="ECO:0000256" key="2">
    <source>
        <dbReference type="ARBA" id="ARBA00023015"/>
    </source>
</evidence>
<gene>
    <name evidence="6" type="ORF">DI536_27100</name>
</gene>
<reference evidence="6 7" key="1">
    <citation type="submission" date="2017-08" db="EMBL/GenBank/DDBJ databases">
        <title>Infants hospitalized years apart are colonized by the same room-sourced microbial strains.</title>
        <authorList>
            <person name="Brooks B."/>
            <person name="Olm M.R."/>
            <person name="Firek B.A."/>
            <person name="Baker R."/>
            <person name="Thomas B.C."/>
            <person name="Morowitz M.J."/>
            <person name="Banfield J.F."/>
        </authorList>
    </citation>
    <scope>NUCLEOTIDE SEQUENCE [LARGE SCALE GENOMIC DNA]</scope>
    <source>
        <strain evidence="6">S2_003_000_R2_14</strain>
    </source>
</reference>
<dbReference type="PANTHER" id="PTHR30579">
    <property type="entry name" value="TRANSCRIPTIONAL REGULATOR"/>
    <property type="match status" value="1"/>
</dbReference>
<organism evidence="6 7">
    <name type="scientific">Archangium gephyra</name>
    <dbReference type="NCBI Taxonomy" id="48"/>
    <lineage>
        <taxon>Bacteria</taxon>
        <taxon>Pseudomonadati</taxon>
        <taxon>Myxococcota</taxon>
        <taxon>Myxococcia</taxon>
        <taxon>Myxococcales</taxon>
        <taxon>Cystobacterineae</taxon>
        <taxon>Archangiaceae</taxon>
        <taxon>Archangium</taxon>
    </lineage>
</organism>
<comment type="similarity">
    <text evidence="1">Belongs to the LysR transcriptional regulatory family.</text>
</comment>
<keyword evidence="2" id="KW-0805">Transcription regulation</keyword>
<evidence type="ECO:0000313" key="6">
    <source>
        <dbReference type="EMBL" id="PZR07543.1"/>
    </source>
</evidence>
<dbReference type="PANTHER" id="PTHR30579:SF3">
    <property type="entry name" value="TRANSCRIPTIONAL REGULATORY PROTEIN"/>
    <property type="match status" value="1"/>
</dbReference>
<dbReference type="GO" id="GO:0003677">
    <property type="term" value="F:DNA binding"/>
    <property type="evidence" value="ECO:0007669"/>
    <property type="project" value="UniProtKB-KW"/>
</dbReference>
<proteinExistence type="inferred from homology"/>
<accession>A0A2W5T3V6</accession>
<dbReference type="GO" id="GO:0003700">
    <property type="term" value="F:DNA-binding transcription factor activity"/>
    <property type="evidence" value="ECO:0007669"/>
    <property type="project" value="InterPro"/>
</dbReference>
<dbReference type="PROSITE" id="PS50931">
    <property type="entry name" value="HTH_LYSR"/>
    <property type="match status" value="1"/>
</dbReference>
<evidence type="ECO:0000313" key="7">
    <source>
        <dbReference type="Proteomes" id="UP000249061"/>
    </source>
</evidence>
<dbReference type="InterPro" id="IPR036390">
    <property type="entry name" value="WH_DNA-bd_sf"/>
</dbReference>
<sequence>MHIEWNDLQTVEALVRVGTVQGAANELGLRHSSVSRRVDALEKSLGEPLFVRGARLTPTPLARELSERAAQMRVESQRVDALVNGSRRAREGKVVVTTSDVLAPLLFAGLAQVEAQFEVLISDAVSALTPGAVDLALRPSHDPGGGLKGRRLGLLKLGVYRTRGGASTWVQPSSTLREKTSMRWWREVPQEPARVTCDSLLAMRDACLSGLGLAVFPTFLAKDQPRLKLERELPGGTPVWLLAPAAGGNATLRERLAASLRSLHDVWA</sequence>
<dbReference type="SUPFAM" id="SSF53850">
    <property type="entry name" value="Periplasmic binding protein-like II"/>
    <property type="match status" value="1"/>
</dbReference>
<dbReference type="InterPro" id="IPR005119">
    <property type="entry name" value="LysR_subst-bd"/>
</dbReference>
<keyword evidence="3" id="KW-0238">DNA-binding</keyword>
<evidence type="ECO:0000259" key="5">
    <source>
        <dbReference type="PROSITE" id="PS50931"/>
    </source>
</evidence>
<dbReference type="InterPro" id="IPR036388">
    <property type="entry name" value="WH-like_DNA-bd_sf"/>
</dbReference>
<dbReference type="Gene3D" id="1.10.10.10">
    <property type="entry name" value="Winged helix-like DNA-binding domain superfamily/Winged helix DNA-binding domain"/>
    <property type="match status" value="1"/>
</dbReference>
<dbReference type="Gene3D" id="3.40.190.290">
    <property type="match status" value="1"/>
</dbReference>